<dbReference type="VEuPathDB" id="CryptoDB:Vbra_8054"/>
<evidence type="ECO:0000313" key="2">
    <source>
        <dbReference type="EMBL" id="CEM00913.1"/>
    </source>
</evidence>
<gene>
    <name evidence="2" type="ORF">Vbra_8054</name>
</gene>
<sequence>MGCPIDDVYDDEWDEQFAMIHEAVYQTKINDYLPYPGGQGGPTVKQECWEDFAKICAQIGAQQVLWLRQMKVRGWGEAHVRAQEQRGERPEAPQPAEDGMYYLHVTVPPWSDVTPQDTATEPRSEVATGLLPSERAHAAATLTLPLLSPSTRQPPSLPSLRWSAPPSPSPPSRTGYSSA</sequence>
<dbReference type="Proteomes" id="UP000041254">
    <property type="component" value="Unassembled WGS sequence"/>
</dbReference>
<dbReference type="InParanoid" id="A0A0G4ESR2"/>
<evidence type="ECO:0000313" key="3">
    <source>
        <dbReference type="Proteomes" id="UP000041254"/>
    </source>
</evidence>
<feature type="compositionally biased region" description="Low complexity" evidence="1">
    <location>
        <begin position="141"/>
        <end position="164"/>
    </location>
</feature>
<protein>
    <submittedName>
        <fullName evidence="2">Uncharacterized protein</fullName>
    </submittedName>
</protein>
<accession>A0A0G4ESR2</accession>
<feature type="region of interest" description="Disordered" evidence="1">
    <location>
        <begin position="112"/>
        <end position="179"/>
    </location>
</feature>
<dbReference type="AlphaFoldDB" id="A0A0G4ESR2"/>
<dbReference type="EMBL" id="CDMY01000302">
    <property type="protein sequence ID" value="CEM00913.1"/>
    <property type="molecule type" value="Genomic_DNA"/>
</dbReference>
<proteinExistence type="predicted"/>
<evidence type="ECO:0000256" key="1">
    <source>
        <dbReference type="SAM" id="MobiDB-lite"/>
    </source>
</evidence>
<name>A0A0G4ESR2_VITBC</name>
<keyword evidence="3" id="KW-1185">Reference proteome</keyword>
<organism evidence="2 3">
    <name type="scientific">Vitrella brassicaformis (strain CCMP3155)</name>
    <dbReference type="NCBI Taxonomy" id="1169540"/>
    <lineage>
        <taxon>Eukaryota</taxon>
        <taxon>Sar</taxon>
        <taxon>Alveolata</taxon>
        <taxon>Colpodellida</taxon>
        <taxon>Vitrellaceae</taxon>
        <taxon>Vitrella</taxon>
    </lineage>
</organism>
<reference evidence="2 3" key="1">
    <citation type="submission" date="2014-11" db="EMBL/GenBank/DDBJ databases">
        <authorList>
            <person name="Zhu J."/>
            <person name="Qi W."/>
            <person name="Song R."/>
        </authorList>
    </citation>
    <scope>NUCLEOTIDE SEQUENCE [LARGE SCALE GENOMIC DNA]</scope>
</reference>